<reference evidence="1 2" key="1">
    <citation type="journal article" date="2005" name="Genome Res.">
        <title>Coping with cold: the genome of the versatile marine Antarctica bacterium Pseudoalteromonas haloplanktis TAC125.</title>
        <authorList>
            <person name="Medigue C."/>
            <person name="Krin E."/>
            <person name="Pascal G."/>
            <person name="Barbe V."/>
            <person name="Bernsel A."/>
            <person name="Bertin P."/>
            <person name="Cheung F."/>
            <person name="Cruveiller S."/>
            <person name="Damico S."/>
            <person name="Duilio A."/>
            <person name="Fang G."/>
            <person name="Feller G."/>
            <person name="Mangenot S."/>
            <person name="Marino G."/>
            <person name="Nilsson J."/>
            <person name="Parilli E."/>
            <person name="Rocha E."/>
            <person name="Rouy Z."/>
            <person name="Sekowska A."/>
            <person name="Tutino M.L."/>
            <person name="Vallenet D."/>
            <person name="von Heijne G."/>
            <person name="Danchin A."/>
        </authorList>
    </citation>
    <scope>NUCLEOTIDE SEQUENCE [LARGE SCALE GENOMIC DNA]</scope>
    <source>
        <strain evidence="2">TAC 125</strain>
    </source>
</reference>
<dbReference type="GO" id="GO:0032784">
    <property type="term" value="P:regulation of DNA-templated transcription elongation"/>
    <property type="evidence" value="ECO:0007669"/>
    <property type="project" value="InterPro"/>
</dbReference>
<evidence type="ECO:0000313" key="1">
    <source>
        <dbReference type="EMBL" id="CAI86451.1"/>
    </source>
</evidence>
<protein>
    <recommendedName>
        <fullName evidence="3">Transcription elongation factor GreA/GreB C-terminal domain-containing protein</fullName>
    </recommendedName>
</protein>
<dbReference type="GO" id="GO:0003677">
    <property type="term" value="F:DNA binding"/>
    <property type="evidence" value="ECO:0007669"/>
    <property type="project" value="InterPro"/>
</dbReference>
<dbReference type="EMBL" id="CR954246">
    <property type="protein sequence ID" value="CAI86451.1"/>
    <property type="molecule type" value="Genomic_DNA"/>
</dbReference>
<keyword evidence="2" id="KW-1185">Reference proteome</keyword>
<sequence length="180" mass="19664">MCLAPVAMLNCSQYFYCMCVNPMNKAHVIEHLKFALEAQLTTAKVAAKTAHDTATHEENIAENKYDTLGLEAAYLAQGQAQRVNDCYKSMELFKPIFNQPASSKIAIGSLVCLEDTNEQQKWFYLGPSAGGLTVEVKGLTIAVVTPGAPLGKLLLNKQIDDGISLTIADVKHDYDIVEIL</sequence>
<dbReference type="STRING" id="326442.PSHAa1376"/>
<gene>
    <name evidence="1" type="ordered locus">PSHAa1376</name>
</gene>
<dbReference type="SUPFAM" id="SSF54534">
    <property type="entry name" value="FKBP-like"/>
    <property type="match status" value="1"/>
</dbReference>
<dbReference type="AlphaFoldDB" id="Q3IL50"/>
<dbReference type="Gene3D" id="3.10.50.30">
    <property type="entry name" value="Transcription elongation factor, GreA/GreB, C-terminal domain"/>
    <property type="match status" value="1"/>
</dbReference>
<evidence type="ECO:0008006" key="3">
    <source>
        <dbReference type="Google" id="ProtNLM"/>
    </source>
</evidence>
<proteinExistence type="predicted"/>
<evidence type="ECO:0000313" key="2">
    <source>
        <dbReference type="Proteomes" id="UP000006843"/>
    </source>
</evidence>
<dbReference type="Proteomes" id="UP000006843">
    <property type="component" value="Chromosome I"/>
</dbReference>
<dbReference type="HOGENOM" id="CLU_114442_0_0_6"/>
<dbReference type="KEGG" id="pha:PSHAa1376"/>
<name>Q3IL50_PSET1</name>
<organism evidence="1 2">
    <name type="scientific">Pseudoalteromonas translucida (strain TAC 125)</name>
    <dbReference type="NCBI Taxonomy" id="326442"/>
    <lineage>
        <taxon>Bacteria</taxon>
        <taxon>Pseudomonadati</taxon>
        <taxon>Pseudomonadota</taxon>
        <taxon>Gammaproteobacteria</taxon>
        <taxon>Alteromonadales</taxon>
        <taxon>Pseudoalteromonadaceae</taxon>
        <taxon>Pseudoalteromonas</taxon>
    </lineage>
</organism>
<dbReference type="InterPro" id="IPR036953">
    <property type="entry name" value="GreA/GreB_C_sf"/>
</dbReference>
<accession>Q3IL50</accession>
<dbReference type="eggNOG" id="COG0782">
    <property type="taxonomic scope" value="Bacteria"/>
</dbReference>